<proteinExistence type="predicted"/>
<gene>
    <name evidence="1" type="ORF">E0946_03960</name>
</gene>
<keyword evidence="1" id="KW-0378">Hydrolase</keyword>
<accession>A0AC61QJ39</accession>
<sequence length="1037" mass="121028">WQSIDEKGCYHIHFVATPDKREFFNTQLDVVYDPETQRIISHHCHECKDDESCRHYLSVLRYAYMNLRTDIFEQPAVETCDGTVLRGREKWLDIYDKAALEIEGIYAPDVDKVRLYHDSYEPLNISLLIRIQAGADIEGITEQEKKELLSQLEVFSDTEQALFKFLNANKAAYSSKAKFWSLYKKDFPRALGYLQALNGKVKVRETGEPLKFSSEPYPLSLRIEPAGKVNYRVYPVIIDELSAVYSGYPTWLFFRNVVHPVYLPLTNENIDRLFNQELFISAKDLIYWSTVVHKQLHKQGIYLDLDPSIELPEIISTEPRIKFKVFPMGEDYILEGKLVYPSPYLEEGGKLEIPLSTIRFQAPLIRSDYISEEETGNAWFYIPPHIFDQAKELFEKLPEANKSRLEQFSQLIYEGEEGLDKLRKSLFELESPAWDLEIVPELRGNFIQKVDLQVEIKARRSEEIDWFSYEVSYYYKDLSFTYEELNRFFRSKEEFLHTKDGRILYIVNPEVFFESSRLIKHSERLADNVYRARLIELPYYHRYMQENPAFRVLGDDFLTQLGIDLKRGHLEHTEPLPLYLQTIMRGYQKAGYAWIKMLEYYHLGGILADEMGLGKTIQALAAIQNAPENTQSLVVCPKTLLYNWAAEIDKFHINIPYLIVEGDKETRVQLLQNPNVKLFIISYTVVLNDIDILKDKKLHWIILDEAQNIKNVNAKRTYAIKKIAAEHRLALTGTPVENNLTELWSIYDFLMPGYLGTLKRFKKDYIDDTENGPARLRRIVAPFLLRRVKKEVLLELPDKQEQVSWCKLHPVQEKLYLQVIDTVQKKLLHSPEAAQLNFVNVLAALTKLRQICNHPHLADPDILPEPEASSKLELLIELVEDAMGSGHKILVFSQFVQMLKIIRQVFDNMNLNYAYMDGKSKNRLQEVRRFENNPELQLFLISLKTGGTGLNLTAADTVILYDPWWNPMVENQAIDRTHRIGQTHKVQVYRLITKGTVEEKIMNLQQHKLQLFDEVVSDTRKFLSNLTPEEIRDLFTY</sequence>
<keyword evidence="1" id="KW-0347">Helicase</keyword>
<reference evidence="1" key="1">
    <citation type="submission" date="2019-03" db="EMBL/GenBank/DDBJ databases">
        <title>Candidatus Syntrophosphaera thermopropionivorans: a novel player in syntrophic propionate oxidation during anaerobic digestion.</title>
        <authorList>
            <person name="Dyksma S."/>
        </authorList>
    </citation>
    <scope>NUCLEOTIDE SEQUENCE</scope>
    <source>
        <strain evidence="1">W5</strain>
    </source>
</reference>
<evidence type="ECO:0000313" key="1">
    <source>
        <dbReference type="EMBL" id="TDF73038.1"/>
    </source>
</evidence>
<dbReference type="EMBL" id="SMOG01000009">
    <property type="protein sequence ID" value="TDF73038.1"/>
    <property type="molecule type" value="Genomic_DNA"/>
</dbReference>
<organism evidence="1 2">
    <name type="scientific">Candidatus Syntrophosphaera thermopropionivorans</name>
    <dbReference type="NCBI Taxonomy" id="2593015"/>
    <lineage>
        <taxon>Bacteria</taxon>
        <taxon>Pseudomonadati</taxon>
        <taxon>Candidatus Cloacimonadota</taxon>
        <taxon>Candidatus Cloacimonadia</taxon>
        <taxon>Candidatus Cloacimonadales</taxon>
        <taxon>Candidatus Cloacimonadaceae</taxon>
        <taxon>Candidatus Syntrophosphaera</taxon>
    </lineage>
</organism>
<comment type="caution">
    <text evidence="1">The sequence shown here is derived from an EMBL/GenBank/DDBJ whole genome shotgun (WGS) entry which is preliminary data.</text>
</comment>
<protein>
    <submittedName>
        <fullName evidence="1">DEAD/DEAH box helicase</fullName>
    </submittedName>
</protein>
<keyword evidence="2" id="KW-1185">Reference proteome</keyword>
<keyword evidence="1" id="KW-0067">ATP-binding</keyword>
<keyword evidence="1" id="KW-0547">Nucleotide-binding</keyword>
<evidence type="ECO:0000313" key="2">
    <source>
        <dbReference type="Proteomes" id="UP000294588"/>
    </source>
</evidence>
<feature type="non-terminal residue" evidence="1">
    <location>
        <position position="1"/>
    </location>
</feature>
<name>A0AC61QJ39_9BACT</name>
<dbReference type="Proteomes" id="UP000294588">
    <property type="component" value="Unassembled WGS sequence"/>
</dbReference>